<evidence type="ECO:0000313" key="2">
    <source>
        <dbReference type="EMBL" id="MDT0393099.1"/>
    </source>
</evidence>
<name>A0ABU2PLP9_9ACTN</name>
<protein>
    <submittedName>
        <fullName evidence="2">DUF899 family protein</fullName>
    </submittedName>
</protein>
<accession>A0ABU2PLP9</accession>
<sequence>MTDHDDRPADRAPALPPTADRAAYQAELDRLRTREKAHTREGDAIAAARRRLPMVEVAAGLELTGPDGPLTLLDAFEGRRQLVAYYFMWYPGHDAAGQCEGCTWVTTQVQELSYLHSRDITYAVFCQGPYAESRRYRDFMGWEVPWYSALPSEDELLVGRHVGMMHIVCYLRDGDRVFETYWTTRRGVEAMDYSYALMDLTVYGRQERWEDSPPGWPRVQGTPVDEVRLRSDGRPIPQWSRVAAGRSDALGPGADPPAG</sequence>
<dbReference type="RefSeq" id="WP_311640392.1">
    <property type="nucleotide sequence ID" value="NZ_JAVRFA010000001.1"/>
</dbReference>
<feature type="region of interest" description="Disordered" evidence="1">
    <location>
        <begin position="1"/>
        <end position="22"/>
    </location>
</feature>
<dbReference type="EMBL" id="JAVRFA010000001">
    <property type="protein sequence ID" value="MDT0393099.1"/>
    <property type="molecule type" value="Genomic_DNA"/>
</dbReference>
<dbReference type="Pfam" id="PF05988">
    <property type="entry name" value="DUF899"/>
    <property type="match status" value="1"/>
</dbReference>
<organism evidence="2 3">
    <name type="scientific">Streptomyces edwardsiae</name>
    <dbReference type="NCBI Taxonomy" id="3075527"/>
    <lineage>
        <taxon>Bacteria</taxon>
        <taxon>Bacillati</taxon>
        <taxon>Actinomycetota</taxon>
        <taxon>Actinomycetes</taxon>
        <taxon>Kitasatosporales</taxon>
        <taxon>Streptomycetaceae</taxon>
        <taxon>Streptomyces</taxon>
    </lineage>
</organism>
<dbReference type="Proteomes" id="UP001183881">
    <property type="component" value="Unassembled WGS sequence"/>
</dbReference>
<feature type="region of interest" description="Disordered" evidence="1">
    <location>
        <begin position="209"/>
        <end position="259"/>
    </location>
</feature>
<evidence type="ECO:0000313" key="3">
    <source>
        <dbReference type="Proteomes" id="UP001183881"/>
    </source>
</evidence>
<reference evidence="3" key="1">
    <citation type="submission" date="2023-07" db="EMBL/GenBank/DDBJ databases">
        <title>30 novel species of actinomycetes from the DSMZ collection.</title>
        <authorList>
            <person name="Nouioui I."/>
        </authorList>
    </citation>
    <scope>NUCLEOTIDE SEQUENCE [LARGE SCALE GENOMIC DNA]</scope>
    <source>
        <strain evidence="3">DSM 41636</strain>
    </source>
</reference>
<evidence type="ECO:0000256" key="1">
    <source>
        <dbReference type="SAM" id="MobiDB-lite"/>
    </source>
</evidence>
<keyword evidence="3" id="KW-1185">Reference proteome</keyword>
<gene>
    <name evidence="2" type="ORF">RM705_00005</name>
</gene>
<feature type="compositionally biased region" description="Low complexity" evidence="1">
    <location>
        <begin position="11"/>
        <end position="22"/>
    </location>
</feature>
<feature type="compositionally biased region" description="Basic and acidic residues" evidence="1">
    <location>
        <begin position="1"/>
        <end position="10"/>
    </location>
</feature>
<dbReference type="InterPro" id="IPR010296">
    <property type="entry name" value="DUF899_thioredox"/>
</dbReference>
<comment type="caution">
    <text evidence="2">The sequence shown here is derived from an EMBL/GenBank/DDBJ whole genome shotgun (WGS) entry which is preliminary data.</text>
</comment>
<proteinExistence type="predicted"/>